<dbReference type="InterPro" id="IPR043563">
    <property type="entry name" value="Sp110/Sp140/Sp140L-like"/>
</dbReference>
<dbReference type="InterPro" id="IPR019786">
    <property type="entry name" value="Zinc_finger_PHD-type_CS"/>
</dbReference>
<dbReference type="CDD" id="cd15539">
    <property type="entry name" value="PHD1_AIRE"/>
    <property type="match status" value="1"/>
</dbReference>
<dbReference type="PANTHER" id="PTHR46386">
    <property type="entry name" value="NUCLEAR BODY PROTEIN SP140"/>
    <property type="match status" value="1"/>
</dbReference>
<protein>
    <recommendedName>
        <fullName evidence="11">AIRE regulator</fullName>
    </recommendedName>
</protein>
<dbReference type="SUPFAM" id="SSF57903">
    <property type="entry name" value="FYVE/PHD zinc finger"/>
    <property type="match status" value="1"/>
</dbReference>
<dbReference type="GO" id="GO:0005634">
    <property type="term" value="C:nucleus"/>
    <property type="evidence" value="ECO:0007669"/>
    <property type="project" value="InterPro"/>
</dbReference>
<dbReference type="GO" id="GO:0005737">
    <property type="term" value="C:cytoplasm"/>
    <property type="evidence" value="ECO:0007669"/>
    <property type="project" value="InterPro"/>
</dbReference>
<dbReference type="OMA" id="DVLRCTH"/>
<dbReference type="InterPro" id="IPR019787">
    <property type="entry name" value="Znf_PHD-finger"/>
</dbReference>
<dbReference type="PANTHER" id="PTHR46386:SF11">
    <property type="entry name" value="AUTOIMMUNE REGULATOR"/>
    <property type="match status" value="1"/>
</dbReference>
<accession>A0A8C9U7I0</accession>
<dbReference type="AlphaFoldDB" id="A0A8C9U7I0"/>
<dbReference type="InterPro" id="IPR008087">
    <property type="entry name" value="AIRE"/>
</dbReference>
<feature type="region of interest" description="Disordered" evidence="6">
    <location>
        <begin position="100"/>
        <end position="161"/>
    </location>
</feature>
<dbReference type="GO" id="GO:0045182">
    <property type="term" value="F:translation regulator activity"/>
    <property type="evidence" value="ECO:0007669"/>
    <property type="project" value="InterPro"/>
</dbReference>
<proteinExistence type="predicted"/>
<keyword evidence="3" id="KW-0862">Zinc</keyword>
<dbReference type="PROSITE" id="PS01359">
    <property type="entry name" value="ZF_PHD_1"/>
    <property type="match status" value="1"/>
</dbReference>
<dbReference type="GeneTree" id="ENSGT00940000161104"/>
<feature type="domain" description="PHD-type" evidence="7">
    <location>
        <begin position="277"/>
        <end position="324"/>
    </location>
</feature>
<sequence length="426" mass="45468">MAGPGSDGDLRRLLKLHRTEIAMAVDDVFPLLHGLADHDVVPDHIFKREGSHRAFHALLTWLLGRDTAAVRDFWAVLFKDYNLERYSRLRPLRGAFPREVELGRQRRGRRLSPSPTAPAPHRPQGKRKALEERDKARAAQPAPRHSASPGMGTRSRMEMGQGAAPGVLWRAPRCPSSQCCRAPGEALQAVAASVQRAVAVAGGEVPVSRGAIEGILIKHVLDPSKYSPDQPPLPSLVPKFRGHPQAGRGGEGKEPQLQPQGQVAVTPCPLPRGQENEDECAACGDGGELICCDGCPRAFHLACLVPPLPHVPSGTWRCGSCVENVTESGQLLEADLPVERPPRDPGGGGAGHPAARWSGGKRLQPLLHPDPHSPSLSCSQWGPQVSSPSCPTHPSLSSSPGVSALTVCVTPDDIGGYSSARPVWAP</sequence>
<feature type="compositionally biased region" description="Basic and acidic residues" evidence="6">
    <location>
        <begin position="128"/>
        <end position="137"/>
    </location>
</feature>
<dbReference type="GO" id="GO:0008270">
    <property type="term" value="F:zinc ion binding"/>
    <property type="evidence" value="ECO:0007669"/>
    <property type="project" value="UniProtKB-KW"/>
</dbReference>
<evidence type="ECO:0000313" key="9">
    <source>
        <dbReference type="Ensembl" id="ENSSCAP00000005117.1"/>
    </source>
</evidence>
<dbReference type="PROSITE" id="PS50016">
    <property type="entry name" value="ZF_PHD_2"/>
    <property type="match status" value="1"/>
</dbReference>
<organism evidence="9 10">
    <name type="scientific">Serinus canaria</name>
    <name type="common">Island canary</name>
    <name type="synonym">Fringilla canaria</name>
    <dbReference type="NCBI Taxonomy" id="9135"/>
    <lineage>
        <taxon>Eukaryota</taxon>
        <taxon>Metazoa</taxon>
        <taxon>Chordata</taxon>
        <taxon>Craniata</taxon>
        <taxon>Vertebrata</taxon>
        <taxon>Euteleostomi</taxon>
        <taxon>Archelosauria</taxon>
        <taxon>Archosauria</taxon>
        <taxon>Dinosauria</taxon>
        <taxon>Saurischia</taxon>
        <taxon>Theropoda</taxon>
        <taxon>Coelurosauria</taxon>
        <taxon>Aves</taxon>
        <taxon>Neognathae</taxon>
        <taxon>Neoaves</taxon>
        <taxon>Telluraves</taxon>
        <taxon>Australaves</taxon>
        <taxon>Passeriformes</taxon>
        <taxon>Passeroidea</taxon>
        <taxon>Fringillidae</taxon>
        <taxon>Carduelinae</taxon>
        <taxon>Serinus</taxon>
    </lineage>
</organism>
<evidence type="ECO:0000256" key="4">
    <source>
        <dbReference type="ARBA" id="ARBA00023125"/>
    </source>
</evidence>
<dbReference type="InterPro" id="IPR011011">
    <property type="entry name" value="Znf_FYVE_PHD"/>
</dbReference>
<evidence type="ECO:0000256" key="5">
    <source>
        <dbReference type="PROSITE-ProRule" id="PRU00146"/>
    </source>
</evidence>
<dbReference type="Pfam" id="PF03172">
    <property type="entry name" value="HSR"/>
    <property type="match status" value="1"/>
</dbReference>
<dbReference type="Gene3D" id="3.30.40.10">
    <property type="entry name" value="Zinc/RING finger domain, C3HC4 (zinc finger)"/>
    <property type="match status" value="1"/>
</dbReference>
<evidence type="ECO:0000256" key="3">
    <source>
        <dbReference type="ARBA" id="ARBA00022833"/>
    </source>
</evidence>
<keyword evidence="10" id="KW-1185">Reference proteome</keyword>
<evidence type="ECO:0000313" key="10">
    <source>
        <dbReference type="Proteomes" id="UP000694409"/>
    </source>
</evidence>
<dbReference type="GO" id="GO:0006959">
    <property type="term" value="P:humoral immune response"/>
    <property type="evidence" value="ECO:0007669"/>
    <property type="project" value="InterPro"/>
</dbReference>
<dbReference type="SMART" id="SM00249">
    <property type="entry name" value="PHD"/>
    <property type="match status" value="1"/>
</dbReference>
<dbReference type="InterPro" id="IPR001965">
    <property type="entry name" value="Znf_PHD"/>
</dbReference>
<feature type="region of interest" description="Disordered" evidence="6">
    <location>
        <begin position="336"/>
        <end position="380"/>
    </location>
</feature>
<dbReference type="Proteomes" id="UP000694409">
    <property type="component" value="Unassembled WGS sequence"/>
</dbReference>
<evidence type="ECO:0000259" key="8">
    <source>
        <dbReference type="PROSITE" id="PS51414"/>
    </source>
</evidence>
<dbReference type="Ensembl" id="ENSSCAT00000005891.1">
    <property type="protein sequence ID" value="ENSSCAP00000005117.1"/>
    <property type="gene ID" value="ENSSCAG00000004111.1"/>
</dbReference>
<reference evidence="9" key="1">
    <citation type="submission" date="2025-08" db="UniProtKB">
        <authorList>
            <consortium name="Ensembl"/>
        </authorList>
    </citation>
    <scope>IDENTIFICATION</scope>
</reference>
<dbReference type="Pfam" id="PF00628">
    <property type="entry name" value="PHD"/>
    <property type="match status" value="1"/>
</dbReference>
<keyword evidence="2 5" id="KW-0863">Zinc-finger</keyword>
<feature type="domain" description="HSR" evidence="8">
    <location>
        <begin position="1"/>
        <end position="101"/>
    </location>
</feature>
<evidence type="ECO:0000256" key="1">
    <source>
        <dbReference type="ARBA" id="ARBA00022723"/>
    </source>
</evidence>
<dbReference type="InterPro" id="IPR004865">
    <property type="entry name" value="HSR_dom"/>
</dbReference>
<keyword evidence="1" id="KW-0479">Metal-binding</keyword>
<dbReference type="PROSITE" id="PS51414">
    <property type="entry name" value="HSR"/>
    <property type="match status" value="1"/>
</dbReference>
<evidence type="ECO:0000259" key="7">
    <source>
        <dbReference type="PROSITE" id="PS50016"/>
    </source>
</evidence>
<dbReference type="GO" id="GO:0000981">
    <property type="term" value="F:DNA-binding transcription factor activity, RNA polymerase II-specific"/>
    <property type="evidence" value="ECO:0007669"/>
    <property type="project" value="TreeGrafter"/>
</dbReference>
<keyword evidence="4" id="KW-0238">DNA-binding</keyword>
<dbReference type="GO" id="GO:0003677">
    <property type="term" value="F:DNA binding"/>
    <property type="evidence" value="ECO:0007669"/>
    <property type="project" value="UniProtKB-KW"/>
</dbReference>
<dbReference type="PRINTS" id="PR01711">
    <property type="entry name" value="AIREGULATOR"/>
</dbReference>
<evidence type="ECO:0000256" key="6">
    <source>
        <dbReference type="SAM" id="MobiDB-lite"/>
    </source>
</evidence>
<feature type="region of interest" description="Disordered" evidence="6">
    <location>
        <begin position="226"/>
        <end position="266"/>
    </location>
</feature>
<reference evidence="9" key="2">
    <citation type="submission" date="2025-09" db="UniProtKB">
        <authorList>
            <consortium name="Ensembl"/>
        </authorList>
    </citation>
    <scope>IDENTIFICATION</scope>
</reference>
<name>A0A8C9U7I0_SERCA</name>
<feature type="compositionally biased region" description="Low complexity" evidence="6">
    <location>
        <begin position="363"/>
        <end position="379"/>
    </location>
</feature>
<evidence type="ECO:0008006" key="11">
    <source>
        <dbReference type="Google" id="ProtNLM"/>
    </source>
</evidence>
<dbReference type="InterPro" id="IPR013083">
    <property type="entry name" value="Znf_RING/FYVE/PHD"/>
</dbReference>
<evidence type="ECO:0000256" key="2">
    <source>
        <dbReference type="ARBA" id="ARBA00022771"/>
    </source>
</evidence>